<feature type="region of interest" description="Disordered" evidence="1">
    <location>
        <begin position="1"/>
        <end position="47"/>
    </location>
</feature>
<sequence length="102" mass="11806">MSRLSPSILILCSTPPPPPTHQTSKKKASPKKEEKKRKEKERTKRFEKQVISAANRRGICFMNLWFSSTSINEFCHLFIIIIYDCLFLLPKSSKQETLSFST</sequence>
<name>A0ABS8UQ72_DATST</name>
<gene>
    <name evidence="2" type="ORF">HAX54_019932</name>
</gene>
<feature type="compositionally biased region" description="Low complexity" evidence="1">
    <location>
        <begin position="1"/>
        <end position="13"/>
    </location>
</feature>
<evidence type="ECO:0000256" key="1">
    <source>
        <dbReference type="SAM" id="MobiDB-lite"/>
    </source>
</evidence>
<feature type="compositionally biased region" description="Basic residues" evidence="1">
    <location>
        <begin position="23"/>
        <end position="39"/>
    </location>
</feature>
<keyword evidence="3" id="KW-1185">Reference proteome</keyword>
<organism evidence="2 3">
    <name type="scientific">Datura stramonium</name>
    <name type="common">Jimsonweed</name>
    <name type="synonym">Common thornapple</name>
    <dbReference type="NCBI Taxonomy" id="4076"/>
    <lineage>
        <taxon>Eukaryota</taxon>
        <taxon>Viridiplantae</taxon>
        <taxon>Streptophyta</taxon>
        <taxon>Embryophyta</taxon>
        <taxon>Tracheophyta</taxon>
        <taxon>Spermatophyta</taxon>
        <taxon>Magnoliopsida</taxon>
        <taxon>eudicotyledons</taxon>
        <taxon>Gunneridae</taxon>
        <taxon>Pentapetalae</taxon>
        <taxon>asterids</taxon>
        <taxon>lamiids</taxon>
        <taxon>Solanales</taxon>
        <taxon>Solanaceae</taxon>
        <taxon>Solanoideae</taxon>
        <taxon>Datureae</taxon>
        <taxon>Datura</taxon>
    </lineage>
</organism>
<evidence type="ECO:0000313" key="3">
    <source>
        <dbReference type="Proteomes" id="UP000823775"/>
    </source>
</evidence>
<protein>
    <submittedName>
        <fullName evidence="2">Uncharacterized protein</fullName>
    </submittedName>
</protein>
<reference evidence="2 3" key="1">
    <citation type="journal article" date="2021" name="BMC Genomics">
        <title>Datura genome reveals duplications of psychoactive alkaloid biosynthetic genes and high mutation rate following tissue culture.</title>
        <authorList>
            <person name="Rajewski A."/>
            <person name="Carter-House D."/>
            <person name="Stajich J."/>
            <person name="Litt A."/>
        </authorList>
    </citation>
    <scope>NUCLEOTIDE SEQUENCE [LARGE SCALE GENOMIC DNA]</scope>
    <source>
        <strain evidence="2">AR-01</strain>
    </source>
</reference>
<evidence type="ECO:0000313" key="2">
    <source>
        <dbReference type="EMBL" id="MCD9560998.1"/>
    </source>
</evidence>
<accession>A0ABS8UQ72</accession>
<dbReference type="EMBL" id="JACEIK010002410">
    <property type="protein sequence ID" value="MCD9560998.1"/>
    <property type="molecule type" value="Genomic_DNA"/>
</dbReference>
<proteinExistence type="predicted"/>
<comment type="caution">
    <text evidence="2">The sequence shown here is derived from an EMBL/GenBank/DDBJ whole genome shotgun (WGS) entry which is preliminary data.</text>
</comment>
<dbReference type="Proteomes" id="UP000823775">
    <property type="component" value="Unassembled WGS sequence"/>
</dbReference>